<dbReference type="PANTHER" id="PTHR36778">
    <property type="entry name" value="CADMIUM-INDUCED PROTEIN AS8"/>
    <property type="match status" value="1"/>
</dbReference>
<comment type="caution">
    <text evidence="2">The sequence shown here is derived from an EMBL/GenBank/DDBJ whole genome shotgun (WGS) entry which is preliminary data.</text>
</comment>
<accession>A0A8T0H2G4</accession>
<evidence type="ECO:0000313" key="3">
    <source>
        <dbReference type="Proteomes" id="UP000822688"/>
    </source>
</evidence>
<dbReference type="Proteomes" id="UP000822688">
    <property type="component" value="Chromosome 8"/>
</dbReference>
<dbReference type="InterPro" id="IPR037735">
    <property type="entry name" value="AS8-like"/>
</dbReference>
<keyword evidence="3" id="KW-1185">Reference proteome</keyword>
<feature type="region of interest" description="Disordered" evidence="1">
    <location>
        <begin position="161"/>
        <end position="182"/>
    </location>
</feature>
<sequence>MAIGGLIRGYKRWNPVHPTYGAFWGVGVGLGCGVGWGPGFGPEVVGFVGSGCGVGLSMGVTLVGVGIGLPASGVACVPCNVVTGAGQRVSQMTTLLVPIVSTFATQTWQSMGTQISLLDARLRSKNRRIEDGSFSNQIASPDVESMSQKGSDELHDFNLRSQVRFSTSSTAVHSPQQDMRSE</sequence>
<protein>
    <submittedName>
        <fullName evidence="2">Uncharacterized protein</fullName>
    </submittedName>
</protein>
<evidence type="ECO:0000256" key="1">
    <source>
        <dbReference type="SAM" id="MobiDB-lite"/>
    </source>
</evidence>
<proteinExistence type="predicted"/>
<evidence type="ECO:0000313" key="2">
    <source>
        <dbReference type="EMBL" id="KAG0564534.1"/>
    </source>
</evidence>
<dbReference type="AlphaFoldDB" id="A0A8T0H2G4"/>
<gene>
    <name evidence="2" type="ORF">KC19_8G118300</name>
</gene>
<name>A0A8T0H2G4_CERPU</name>
<organism evidence="2 3">
    <name type="scientific">Ceratodon purpureus</name>
    <name type="common">Fire moss</name>
    <name type="synonym">Dicranum purpureum</name>
    <dbReference type="NCBI Taxonomy" id="3225"/>
    <lineage>
        <taxon>Eukaryota</taxon>
        <taxon>Viridiplantae</taxon>
        <taxon>Streptophyta</taxon>
        <taxon>Embryophyta</taxon>
        <taxon>Bryophyta</taxon>
        <taxon>Bryophytina</taxon>
        <taxon>Bryopsida</taxon>
        <taxon>Dicranidae</taxon>
        <taxon>Pseudoditrichales</taxon>
        <taxon>Ditrichaceae</taxon>
        <taxon>Ceratodon</taxon>
    </lineage>
</organism>
<dbReference type="PANTHER" id="PTHR36778:SF1">
    <property type="entry name" value="CADMIUM-INDUCED PROTEIN AS8"/>
    <property type="match status" value="1"/>
</dbReference>
<dbReference type="EMBL" id="CM026429">
    <property type="protein sequence ID" value="KAG0564534.1"/>
    <property type="molecule type" value="Genomic_DNA"/>
</dbReference>
<reference evidence="2" key="1">
    <citation type="submission" date="2020-06" db="EMBL/GenBank/DDBJ databases">
        <title>WGS assembly of Ceratodon purpureus strain R40.</title>
        <authorList>
            <person name="Carey S.B."/>
            <person name="Jenkins J."/>
            <person name="Shu S."/>
            <person name="Lovell J.T."/>
            <person name="Sreedasyam A."/>
            <person name="Maumus F."/>
            <person name="Tiley G.P."/>
            <person name="Fernandez-Pozo N."/>
            <person name="Barry K."/>
            <person name="Chen C."/>
            <person name="Wang M."/>
            <person name="Lipzen A."/>
            <person name="Daum C."/>
            <person name="Saski C.A."/>
            <person name="Payton A.C."/>
            <person name="Mcbreen J.C."/>
            <person name="Conrad R.E."/>
            <person name="Kollar L.M."/>
            <person name="Olsson S."/>
            <person name="Huttunen S."/>
            <person name="Landis J.B."/>
            <person name="Wickett N.J."/>
            <person name="Johnson M.G."/>
            <person name="Rensing S.A."/>
            <person name="Grimwood J."/>
            <person name="Schmutz J."/>
            <person name="Mcdaniel S.F."/>
        </authorList>
    </citation>
    <scope>NUCLEOTIDE SEQUENCE</scope>
    <source>
        <strain evidence="2">R40</strain>
    </source>
</reference>
<dbReference type="OrthoDB" id="1865891at2759"/>